<keyword evidence="8" id="KW-1185">Reference proteome</keyword>
<organism evidence="7 8">
    <name type="scientific">Neorhizobium phenanthreniclasticum</name>
    <dbReference type="NCBI Taxonomy" id="3157917"/>
    <lineage>
        <taxon>Bacteria</taxon>
        <taxon>Pseudomonadati</taxon>
        <taxon>Pseudomonadota</taxon>
        <taxon>Alphaproteobacteria</taxon>
        <taxon>Hyphomicrobiales</taxon>
        <taxon>Rhizobiaceae</taxon>
        <taxon>Rhizobium/Agrobacterium group</taxon>
        <taxon>Neorhizobium</taxon>
    </lineage>
</organism>
<dbReference type="Pfam" id="PF13458">
    <property type="entry name" value="Peripla_BP_6"/>
    <property type="match status" value="1"/>
</dbReference>
<evidence type="ECO:0000259" key="6">
    <source>
        <dbReference type="Pfam" id="PF13458"/>
    </source>
</evidence>
<evidence type="ECO:0000256" key="4">
    <source>
        <dbReference type="ARBA" id="ARBA00022970"/>
    </source>
</evidence>
<evidence type="ECO:0000313" key="8">
    <source>
        <dbReference type="Proteomes" id="UP001496627"/>
    </source>
</evidence>
<keyword evidence="4" id="KW-0029">Amino-acid transport</keyword>
<dbReference type="PROSITE" id="PS51318">
    <property type="entry name" value="TAT"/>
    <property type="match status" value="1"/>
</dbReference>
<dbReference type="PANTHER" id="PTHR30483">
    <property type="entry name" value="LEUCINE-SPECIFIC-BINDING PROTEIN"/>
    <property type="match status" value="1"/>
</dbReference>
<keyword evidence="3 5" id="KW-0732">Signal</keyword>
<dbReference type="InterPro" id="IPR051010">
    <property type="entry name" value="BCAA_transport"/>
</dbReference>
<dbReference type="InterPro" id="IPR006311">
    <property type="entry name" value="TAT_signal"/>
</dbReference>
<evidence type="ECO:0000256" key="3">
    <source>
        <dbReference type="ARBA" id="ARBA00022729"/>
    </source>
</evidence>
<evidence type="ECO:0000256" key="2">
    <source>
        <dbReference type="ARBA" id="ARBA00022448"/>
    </source>
</evidence>
<comment type="caution">
    <text evidence="7">The sequence shown here is derived from an EMBL/GenBank/DDBJ whole genome shotgun (WGS) entry which is preliminary data.</text>
</comment>
<gene>
    <name evidence="7" type="ORF">ABK249_30695</name>
</gene>
<name>A0ABV0MEL6_9HYPH</name>
<dbReference type="Proteomes" id="UP001496627">
    <property type="component" value="Unassembled WGS sequence"/>
</dbReference>
<evidence type="ECO:0000256" key="5">
    <source>
        <dbReference type="SAM" id="SignalP"/>
    </source>
</evidence>
<evidence type="ECO:0000313" key="7">
    <source>
        <dbReference type="EMBL" id="MEQ1409279.1"/>
    </source>
</evidence>
<dbReference type="SUPFAM" id="SSF53822">
    <property type="entry name" value="Periplasmic binding protein-like I"/>
    <property type="match status" value="1"/>
</dbReference>
<dbReference type="InterPro" id="IPR000709">
    <property type="entry name" value="Leu_Ile_Val-bd"/>
</dbReference>
<sequence>MNLNRRNLLLAGAGLALSLASPFGVAAQEKVIRIGALIAASGSTAFMGSSQRETIEMLVDEYNAAGGMTGNKVVLTLYDTEGNGTVAAQQFRRLIDSDQVDVVIGPSTTGESLALMAVANESKVPLVSFAGAESVVNPPTPFVFKVPPTDRIVVKHLLSFMKKRGINSIAVLSSADGYGQAGLTVIKDVADELGVPVMASEEFGPKDTDMTPQVLKVRSSGADALLIWSVNPGPTIILKNAASVGYDKPIFNGYGAASPALIEQAGPAAEGSYVSSMRLLAPQSLAEDDPMRGVVTKLADNYRAKYGKEPTTFIAHPADALSLIAAAVKASGGEVDRVKLAEAMRSGISFAGANGMFNFTDTNHNGLDENSNSMIMLQVKGGEFVVAD</sequence>
<dbReference type="RefSeq" id="WP_210058892.1">
    <property type="nucleotide sequence ID" value="NZ_JBEAAL010000039.1"/>
</dbReference>
<accession>A0ABV0MEL6</accession>
<keyword evidence="2" id="KW-0813">Transport</keyword>
<feature type="signal peptide" evidence="5">
    <location>
        <begin position="1"/>
        <end position="26"/>
    </location>
</feature>
<dbReference type="PANTHER" id="PTHR30483:SF38">
    <property type="entry name" value="BLR7848 PROTEIN"/>
    <property type="match status" value="1"/>
</dbReference>
<feature type="domain" description="Leucine-binding protein" evidence="6">
    <location>
        <begin position="32"/>
        <end position="382"/>
    </location>
</feature>
<dbReference type="PRINTS" id="PR00337">
    <property type="entry name" value="LEUILEVALBP"/>
</dbReference>
<proteinExistence type="inferred from homology"/>
<protein>
    <submittedName>
        <fullName evidence="7">ABC transporter substrate-binding protein</fullName>
    </submittedName>
</protein>
<feature type="chain" id="PRO_5047221906" evidence="5">
    <location>
        <begin position="27"/>
        <end position="388"/>
    </location>
</feature>
<dbReference type="InterPro" id="IPR028082">
    <property type="entry name" value="Peripla_BP_I"/>
</dbReference>
<dbReference type="Gene3D" id="3.40.50.2300">
    <property type="match status" value="2"/>
</dbReference>
<dbReference type="CDD" id="cd06333">
    <property type="entry name" value="PBP1_ABC_RPA1789-like"/>
    <property type="match status" value="1"/>
</dbReference>
<dbReference type="InterPro" id="IPR028081">
    <property type="entry name" value="Leu-bd"/>
</dbReference>
<dbReference type="EMBL" id="JBEAAL010000039">
    <property type="protein sequence ID" value="MEQ1409279.1"/>
    <property type="molecule type" value="Genomic_DNA"/>
</dbReference>
<comment type="similarity">
    <text evidence="1">Belongs to the leucine-binding protein family.</text>
</comment>
<evidence type="ECO:0000256" key="1">
    <source>
        <dbReference type="ARBA" id="ARBA00010062"/>
    </source>
</evidence>
<reference evidence="7 8" key="1">
    <citation type="submission" date="2024-05" db="EMBL/GenBank/DDBJ databases">
        <title>Neorhizobium sp. Rsf11, a plant growth promoting and heavy metal resistant PAH-degrader.</title>
        <authorList>
            <person name="Golubev S.N."/>
            <person name="Muratova A.Y."/>
            <person name="Markelova M.I."/>
        </authorList>
    </citation>
    <scope>NUCLEOTIDE SEQUENCE [LARGE SCALE GENOMIC DNA]</scope>
    <source>
        <strain evidence="7 8">Rsf11</strain>
    </source>
</reference>